<keyword evidence="2" id="KW-1185">Reference proteome</keyword>
<comment type="caution">
    <text evidence="1">The sequence shown here is derived from an EMBL/GenBank/DDBJ whole genome shotgun (WGS) entry which is preliminary data.</text>
</comment>
<dbReference type="RefSeq" id="WP_188038956.1">
    <property type="nucleotide sequence ID" value="NZ_JACVHF010000003.1"/>
</dbReference>
<reference evidence="1 2" key="1">
    <citation type="submission" date="2020-07" db="EMBL/GenBank/DDBJ databases">
        <title>Draft whole-genome sequence of Heliobacterium chlorum DSM 3682, type strain.</title>
        <authorList>
            <person name="Kyndt J.A."/>
            <person name="Meyer T.E."/>
            <person name="Imhoff J.F."/>
        </authorList>
    </citation>
    <scope>NUCLEOTIDE SEQUENCE [LARGE SCALE GENOMIC DNA]</scope>
    <source>
        <strain evidence="1 2">DSM 3682</strain>
    </source>
</reference>
<accession>A0ABR7T1S7</accession>
<dbReference type="Proteomes" id="UP000617402">
    <property type="component" value="Unassembled WGS sequence"/>
</dbReference>
<evidence type="ECO:0000313" key="1">
    <source>
        <dbReference type="EMBL" id="MBC9783804.1"/>
    </source>
</evidence>
<sequence length="124" mass="15138">MIKDLPRYDRWVNWNYKANKYRDKSEQIISLYLDKLMSFTEIEGITGIKWWHVRNILKSNKVPLRNKSETWKVKRDKNFEEFRHSLNENTTIGELHRKYGFSKQYIKKILVEKGFEITHKSKSE</sequence>
<organism evidence="1 2">
    <name type="scientific">Heliobacterium chlorum</name>
    <dbReference type="NCBI Taxonomy" id="2698"/>
    <lineage>
        <taxon>Bacteria</taxon>
        <taxon>Bacillati</taxon>
        <taxon>Bacillota</taxon>
        <taxon>Clostridia</taxon>
        <taxon>Eubacteriales</taxon>
        <taxon>Heliobacteriaceae</taxon>
        <taxon>Heliobacterium</taxon>
    </lineage>
</organism>
<proteinExistence type="predicted"/>
<evidence type="ECO:0000313" key="2">
    <source>
        <dbReference type="Proteomes" id="UP000617402"/>
    </source>
</evidence>
<protein>
    <recommendedName>
        <fullName evidence="3">Mor transcription activator domain-containing protein</fullName>
    </recommendedName>
</protein>
<gene>
    <name evidence="1" type="ORF">H1S01_04670</name>
</gene>
<evidence type="ECO:0008006" key="3">
    <source>
        <dbReference type="Google" id="ProtNLM"/>
    </source>
</evidence>
<dbReference type="EMBL" id="JACVHF010000003">
    <property type="protein sequence ID" value="MBC9783804.1"/>
    <property type="molecule type" value="Genomic_DNA"/>
</dbReference>
<name>A0ABR7T1S7_HELCL</name>